<dbReference type="EMBL" id="GL378323">
    <property type="protein sequence ID" value="EFJ53305.1"/>
    <property type="molecule type" value="Genomic_DNA"/>
</dbReference>
<dbReference type="eggNOG" id="ENOG502S85E">
    <property type="taxonomic scope" value="Eukaryota"/>
</dbReference>
<dbReference type="NCBIfam" id="TIGR02450">
    <property type="entry name" value="TIGR02450 family Trp-rich protein"/>
    <property type="match status" value="1"/>
</dbReference>
<dbReference type="OrthoDB" id="2946at2759"/>
<dbReference type="InterPro" id="IPR012663">
    <property type="entry name" value="CHP02450_Tryp"/>
</dbReference>
<gene>
    <name evidence="2" type="ORF">VOLCADRAFT_72600</name>
</gene>
<keyword evidence="3" id="KW-1185">Reference proteome</keyword>
<evidence type="ECO:0000256" key="1">
    <source>
        <dbReference type="SAM" id="MobiDB-lite"/>
    </source>
</evidence>
<dbReference type="GeneID" id="9625459"/>
<dbReference type="AlphaFoldDB" id="D8TIU5"/>
<sequence>MQETMGWRHFRVIQCRKGASGVVFVQMQASCDPATQLWINASNLKDRDLWAAGWLQMSEVTDPAGALVGGVTCRTCSGTGATPCPVCDATGAVLLPPSGLGGPRATSVTAASAVAAPADVDSSGFLSTSSSSGGSSGVADDGDGTNALGHSLSGRAGIGTGDASGAGAAAVVGGGGGSSREPGES</sequence>
<feature type="region of interest" description="Disordered" evidence="1">
    <location>
        <begin position="124"/>
        <end position="185"/>
    </location>
</feature>
<dbReference type="InParanoid" id="D8TIU5"/>
<organism evidence="3">
    <name type="scientific">Volvox carteri f. nagariensis</name>
    <dbReference type="NCBI Taxonomy" id="3068"/>
    <lineage>
        <taxon>Eukaryota</taxon>
        <taxon>Viridiplantae</taxon>
        <taxon>Chlorophyta</taxon>
        <taxon>core chlorophytes</taxon>
        <taxon>Chlorophyceae</taxon>
        <taxon>CS clade</taxon>
        <taxon>Chlamydomonadales</taxon>
        <taxon>Volvocaceae</taxon>
        <taxon>Volvox</taxon>
    </lineage>
</organism>
<evidence type="ECO:0000313" key="3">
    <source>
        <dbReference type="Proteomes" id="UP000001058"/>
    </source>
</evidence>
<proteinExistence type="predicted"/>
<protein>
    <submittedName>
        <fullName evidence="2">Uncharacterized protein</fullName>
    </submittedName>
</protein>
<feature type="compositionally biased region" description="Low complexity" evidence="1">
    <location>
        <begin position="124"/>
        <end position="139"/>
    </location>
</feature>
<dbReference type="Proteomes" id="UP000001058">
    <property type="component" value="Unassembled WGS sequence"/>
</dbReference>
<reference evidence="2 3" key="1">
    <citation type="journal article" date="2010" name="Science">
        <title>Genomic analysis of organismal complexity in the multicellular green alga Volvox carteri.</title>
        <authorList>
            <person name="Prochnik S.E."/>
            <person name="Umen J."/>
            <person name="Nedelcu A.M."/>
            <person name="Hallmann A."/>
            <person name="Miller S.M."/>
            <person name="Nishii I."/>
            <person name="Ferris P."/>
            <person name="Kuo A."/>
            <person name="Mitros T."/>
            <person name="Fritz-Laylin L.K."/>
            <person name="Hellsten U."/>
            <person name="Chapman J."/>
            <person name="Simakov O."/>
            <person name="Rensing S.A."/>
            <person name="Terry A."/>
            <person name="Pangilinan J."/>
            <person name="Kapitonov V."/>
            <person name="Jurka J."/>
            <person name="Salamov A."/>
            <person name="Shapiro H."/>
            <person name="Schmutz J."/>
            <person name="Grimwood J."/>
            <person name="Lindquist E."/>
            <person name="Lucas S."/>
            <person name="Grigoriev I.V."/>
            <person name="Schmitt R."/>
            <person name="Kirk D."/>
            <person name="Rokhsar D.S."/>
        </authorList>
    </citation>
    <scope>NUCLEOTIDE SEQUENCE [LARGE SCALE GENOMIC DNA]</scope>
    <source>
        <strain evidence="3">f. Nagariensis / Eve</strain>
    </source>
</reference>
<evidence type="ECO:0000313" key="2">
    <source>
        <dbReference type="EMBL" id="EFJ53305.1"/>
    </source>
</evidence>
<accession>D8TIU5</accession>
<name>D8TIU5_VOLCA</name>
<dbReference type="STRING" id="3068.D8TIU5"/>
<dbReference type="KEGG" id="vcn:VOLCADRAFT_72600"/>
<dbReference type="RefSeq" id="XP_002946310.1">
    <property type="nucleotide sequence ID" value="XM_002946264.1"/>
</dbReference>
<dbReference type="Pfam" id="PF09493">
    <property type="entry name" value="DUF2389"/>
    <property type="match status" value="1"/>
</dbReference>